<dbReference type="SUPFAM" id="SSF56672">
    <property type="entry name" value="DNA/RNA polymerases"/>
    <property type="match status" value="1"/>
</dbReference>
<evidence type="ECO:0000256" key="5">
    <source>
        <dbReference type="SAM" id="MobiDB-lite"/>
    </source>
</evidence>
<dbReference type="InterPro" id="IPR050951">
    <property type="entry name" value="Retrovirus_Pol_polyprotein"/>
</dbReference>
<evidence type="ECO:0000256" key="3">
    <source>
        <dbReference type="ARBA" id="ARBA00022722"/>
    </source>
</evidence>
<feature type="compositionally biased region" description="Basic and acidic residues" evidence="5">
    <location>
        <begin position="351"/>
        <end position="360"/>
    </location>
</feature>
<keyword evidence="1" id="KW-0808">Transferase</keyword>
<dbReference type="AlphaFoldDB" id="A0A8H7RLV6"/>
<keyword evidence="4" id="KW-0255">Endonuclease</keyword>
<reference evidence="7 8" key="1">
    <citation type="submission" date="2020-12" db="EMBL/GenBank/DDBJ databases">
        <title>Metabolic potential, ecology and presence of endohyphal bacteria is reflected in genomic diversity of Mucoromycotina.</title>
        <authorList>
            <person name="Muszewska A."/>
            <person name="Okrasinska A."/>
            <person name="Steczkiewicz K."/>
            <person name="Drgas O."/>
            <person name="Orlowska M."/>
            <person name="Perlinska-Lenart U."/>
            <person name="Aleksandrzak-Piekarczyk T."/>
            <person name="Szatraj K."/>
            <person name="Zielenkiewicz U."/>
            <person name="Pilsyk S."/>
            <person name="Malc E."/>
            <person name="Mieczkowski P."/>
            <person name="Kruszewska J.S."/>
            <person name="Biernat P."/>
            <person name="Pawlowska J."/>
        </authorList>
    </citation>
    <scope>NUCLEOTIDE SEQUENCE [LARGE SCALE GENOMIC DNA]</scope>
    <source>
        <strain evidence="7 8">CBS 142.35</strain>
    </source>
</reference>
<dbReference type="InterPro" id="IPR043502">
    <property type="entry name" value="DNA/RNA_pol_sf"/>
</dbReference>
<dbReference type="Pfam" id="PF00078">
    <property type="entry name" value="RVT_1"/>
    <property type="match status" value="1"/>
</dbReference>
<evidence type="ECO:0000256" key="2">
    <source>
        <dbReference type="ARBA" id="ARBA00022695"/>
    </source>
</evidence>
<organism evidence="7 8">
    <name type="scientific">Circinella minor</name>
    <dbReference type="NCBI Taxonomy" id="1195481"/>
    <lineage>
        <taxon>Eukaryota</taxon>
        <taxon>Fungi</taxon>
        <taxon>Fungi incertae sedis</taxon>
        <taxon>Mucoromycota</taxon>
        <taxon>Mucoromycotina</taxon>
        <taxon>Mucoromycetes</taxon>
        <taxon>Mucorales</taxon>
        <taxon>Lichtheimiaceae</taxon>
        <taxon>Circinella</taxon>
    </lineage>
</organism>
<dbReference type="Gene3D" id="3.30.70.270">
    <property type="match status" value="2"/>
</dbReference>
<keyword evidence="8" id="KW-1185">Reference proteome</keyword>
<accession>A0A8H7RLV6</accession>
<dbReference type="Proteomes" id="UP000646827">
    <property type="component" value="Unassembled WGS sequence"/>
</dbReference>
<dbReference type="OrthoDB" id="2282011at2759"/>
<feature type="non-terminal residue" evidence="7">
    <location>
        <position position="1"/>
    </location>
</feature>
<evidence type="ECO:0000256" key="4">
    <source>
        <dbReference type="ARBA" id="ARBA00022759"/>
    </source>
</evidence>
<keyword evidence="4" id="KW-0378">Hydrolase</keyword>
<dbReference type="InterPro" id="IPR043128">
    <property type="entry name" value="Rev_trsase/Diguanyl_cyclase"/>
</dbReference>
<dbReference type="InterPro" id="IPR000477">
    <property type="entry name" value="RT_dom"/>
</dbReference>
<evidence type="ECO:0000256" key="1">
    <source>
        <dbReference type="ARBA" id="ARBA00022679"/>
    </source>
</evidence>
<keyword evidence="2" id="KW-0548">Nucleotidyltransferase</keyword>
<comment type="caution">
    <text evidence="7">The sequence shown here is derived from an EMBL/GenBank/DDBJ whole genome shotgun (WGS) entry which is preliminary data.</text>
</comment>
<proteinExistence type="predicted"/>
<dbReference type="PANTHER" id="PTHR37984:SF5">
    <property type="entry name" value="PROTEIN NYNRIN-LIKE"/>
    <property type="match status" value="1"/>
</dbReference>
<dbReference type="PROSITE" id="PS50878">
    <property type="entry name" value="RT_POL"/>
    <property type="match status" value="1"/>
</dbReference>
<name>A0A8H7RLV6_9FUNG</name>
<dbReference type="Gene3D" id="3.10.10.10">
    <property type="entry name" value="HIV Type 1 Reverse Transcriptase, subunit A, domain 1"/>
    <property type="match status" value="1"/>
</dbReference>
<feature type="compositionally biased region" description="Low complexity" evidence="5">
    <location>
        <begin position="159"/>
        <end position="178"/>
    </location>
</feature>
<dbReference type="EMBL" id="JAEPRB010000792">
    <property type="protein sequence ID" value="KAG2212026.1"/>
    <property type="molecule type" value="Genomic_DNA"/>
</dbReference>
<feature type="region of interest" description="Disordered" evidence="5">
    <location>
        <begin position="143"/>
        <end position="187"/>
    </location>
</feature>
<keyword evidence="3" id="KW-0540">Nuclease</keyword>
<dbReference type="GO" id="GO:0004519">
    <property type="term" value="F:endonuclease activity"/>
    <property type="evidence" value="ECO:0007669"/>
    <property type="project" value="UniProtKB-KW"/>
</dbReference>
<evidence type="ECO:0000313" key="8">
    <source>
        <dbReference type="Proteomes" id="UP000646827"/>
    </source>
</evidence>
<dbReference type="GO" id="GO:0016779">
    <property type="term" value="F:nucleotidyltransferase activity"/>
    <property type="evidence" value="ECO:0007669"/>
    <property type="project" value="UniProtKB-KW"/>
</dbReference>
<evidence type="ECO:0000259" key="6">
    <source>
        <dbReference type="PROSITE" id="PS50878"/>
    </source>
</evidence>
<dbReference type="CDD" id="cd01647">
    <property type="entry name" value="RT_LTR"/>
    <property type="match status" value="1"/>
</dbReference>
<gene>
    <name evidence="7" type="ORF">INT45_010434</name>
</gene>
<feature type="region of interest" description="Disordered" evidence="5">
    <location>
        <begin position="56"/>
        <end position="96"/>
    </location>
</feature>
<evidence type="ECO:0000313" key="7">
    <source>
        <dbReference type="EMBL" id="KAG2212026.1"/>
    </source>
</evidence>
<feature type="region of interest" description="Disordered" evidence="5">
    <location>
        <begin position="348"/>
        <end position="370"/>
    </location>
</feature>
<protein>
    <recommendedName>
        <fullName evidence="6">Reverse transcriptase domain-containing protein</fullName>
    </recommendedName>
</protein>
<feature type="domain" description="Reverse transcriptase" evidence="6">
    <location>
        <begin position="440"/>
        <end position="628"/>
    </location>
</feature>
<sequence>MYLAPELIDNPSASASVSAFADADADSPVIRSDPIREEHYMEVSQLVISTLGENIDTNHTESNNKRHLSVNEPSPSKTKRKSGNCPVHPKGSHAASECEVLKKQRIHVKENNNNNNNTPAKLCRYCNKVPYQLGHRCQEYFDSKNNNNNQRTYHNRSLRVTNGSTLSSSSTYSSSSQESRTRATSKRDNDILNEILLPSQMDKMDITGKYKNNNFYTINTINTLQKHSTESLLLPLTLQTNKQVLGIFDTGANKSFITPTLLKELEDLDSNFVINKKEVKNIIVSLAEKNSTANILGLVENIKTFYNGKHVEHSFLVMELAGNTPVTVGLDLMTKLGISINGLTASWEEQPQNKEEKVDGSVEPNNSPFGSNTERENFFAVVQPCIEANKKIPKNSFCTVPESVIHLNMPEGTVAHRRQYPLPIAYKELIDKQIKEWLDDGVIEPAPPNTAFNLPLTVTGKKNSVDGSYTKKRICIDPRHINRLLIQTETDRFTLPLIKDIFHLLQGSVVFTTLDLKQAFHRFEIYKPHRNRTAFQPDGHHTQYQFRGAPFGLRPISSVYQRTMTIIFKNMPFVTNFIDDIITFSPDLETHATHVKAAIDKLTEVQLILNPDKSCFAQHCVYLLGFCVSAKGITLDKRKVSNIQSFPTPTTGHCIQRFAGTINYFRDVLPNVVKLLAPLDRLRNAGSLEGLWGSV</sequence>
<dbReference type="PANTHER" id="PTHR37984">
    <property type="entry name" value="PROTEIN CBG26694"/>
    <property type="match status" value="1"/>
</dbReference>
<dbReference type="InterPro" id="IPR021109">
    <property type="entry name" value="Peptidase_aspartic_dom_sf"/>
</dbReference>
<dbReference type="Gene3D" id="2.40.70.10">
    <property type="entry name" value="Acid Proteases"/>
    <property type="match status" value="1"/>
</dbReference>